<evidence type="ECO:0000313" key="1">
    <source>
        <dbReference type="EMBL" id="CAB9516373.1"/>
    </source>
</evidence>
<gene>
    <name evidence="1" type="ORF">SEMRO_778_G201180.1</name>
</gene>
<keyword evidence="2" id="KW-1185">Reference proteome</keyword>
<dbReference type="AlphaFoldDB" id="A0A9N8HMX2"/>
<proteinExistence type="predicted"/>
<accession>A0A9N8HMX2</accession>
<protein>
    <submittedName>
        <fullName evidence="1">Uncharacterized protein</fullName>
    </submittedName>
</protein>
<reference evidence="1" key="1">
    <citation type="submission" date="2020-06" db="EMBL/GenBank/DDBJ databases">
        <authorList>
            <consortium name="Plant Systems Biology data submission"/>
        </authorList>
    </citation>
    <scope>NUCLEOTIDE SEQUENCE</scope>
    <source>
        <strain evidence="1">D6</strain>
    </source>
</reference>
<sequence>MISRKRCRVRFDPSRTTATGAELTQQQKPKKVVRFTLEPAHVTVWNSSSSETWYSGHDYTNFKLNMKRDVLYLAHLCQTGNRQNMDHEEFSSLGLEQYCCSNATKQQTKMMANRRIQSVLDQQNLQRRLGCNEPETIQFFAQLMSQLAVEKALRRAARVAAGKYP</sequence>
<comment type="caution">
    <text evidence="1">The sequence shown here is derived from an EMBL/GenBank/DDBJ whole genome shotgun (WGS) entry which is preliminary data.</text>
</comment>
<evidence type="ECO:0000313" key="2">
    <source>
        <dbReference type="Proteomes" id="UP001153069"/>
    </source>
</evidence>
<dbReference type="Proteomes" id="UP001153069">
    <property type="component" value="Unassembled WGS sequence"/>
</dbReference>
<dbReference type="EMBL" id="CAICTM010000777">
    <property type="protein sequence ID" value="CAB9516373.1"/>
    <property type="molecule type" value="Genomic_DNA"/>
</dbReference>
<organism evidence="1 2">
    <name type="scientific">Seminavis robusta</name>
    <dbReference type="NCBI Taxonomy" id="568900"/>
    <lineage>
        <taxon>Eukaryota</taxon>
        <taxon>Sar</taxon>
        <taxon>Stramenopiles</taxon>
        <taxon>Ochrophyta</taxon>
        <taxon>Bacillariophyta</taxon>
        <taxon>Bacillariophyceae</taxon>
        <taxon>Bacillariophycidae</taxon>
        <taxon>Naviculales</taxon>
        <taxon>Naviculaceae</taxon>
        <taxon>Seminavis</taxon>
    </lineage>
</organism>
<name>A0A9N8HMX2_9STRA</name>